<dbReference type="GO" id="GO:0003682">
    <property type="term" value="F:chromatin binding"/>
    <property type="evidence" value="ECO:0007669"/>
    <property type="project" value="TreeGrafter"/>
</dbReference>
<name>A0A1G4K286_9SACH</name>
<proteinExistence type="predicted"/>
<keyword evidence="3" id="KW-0156">Chromatin regulator</keyword>
<dbReference type="Pfam" id="PF00439">
    <property type="entry name" value="Bromodomain"/>
    <property type="match status" value="2"/>
</dbReference>
<evidence type="ECO:0000256" key="2">
    <source>
        <dbReference type="ARBA" id="ARBA00022737"/>
    </source>
</evidence>
<dbReference type="SUPFAM" id="SSF47370">
    <property type="entry name" value="Bromodomain"/>
    <property type="match status" value="2"/>
</dbReference>
<evidence type="ECO:0000256" key="5">
    <source>
        <dbReference type="ARBA" id="ARBA00023117"/>
    </source>
</evidence>
<dbReference type="Pfam" id="PF24189">
    <property type="entry name" value="Ig_RSC4"/>
    <property type="match status" value="1"/>
</dbReference>
<protein>
    <submittedName>
        <fullName evidence="10">LAMI_0F11078g1_1</fullName>
    </submittedName>
</protein>
<dbReference type="GO" id="GO:0016586">
    <property type="term" value="C:RSC-type complex"/>
    <property type="evidence" value="ECO:0007669"/>
    <property type="project" value="InterPro"/>
</dbReference>
<dbReference type="InterPro" id="IPR037382">
    <property type="entry name" value="Rsc/polybromo"/>
</dbReference>
<dbReference type="GO" id="GO:0006368">
    <property type="term" value="P:transcription elongation by RNA polymerase II"/>
    <property type="evidence" value="ECO:0007669"/>
    <property type="project" value="TreeGrafter"/>
</dbReference>
<keyword evidence="2" id="KW-0677">Repeat</keyword>
<reference evidence="11" key="1">
    <citation type="submission" date="2016-03" db="EMBL/GenBank/DDBJ databases">
        <authorList>
            <person name="Devillers H."/>
        </authorList>
    </citation>
    <scope>NUCLEOTIDE SEQUENCE [LARGE SCALE GENOMIC DNA]</scope>
</reference>
<dbReference type="CDD" id="cd04369">
    <property type="entry name" value="Bromodomain"/>
    <property type="match status" value="2"/>
</dbReference>
<dbReference type="EMBL" id="LT598467">
    <property type="protein sequence ID" value="SCU97712.1"/>
    <property type="molecule type" value="Genomic_DNA"/>
</dbReference>
<evidence type="ECO:0000256" key="8">
    <source>
        <dbReference type="PROSITE-ProRule" id="PRU00035"/>
    </source>
</evidence>
<dbReference type="PROSITE" id="PS50014">
    <property type="entry name" value="BROMODOMAIN_2"/>
    <property type="match status" value="2"/>
</dbReference>
<dbReference type="Proteomes" id="UP000191024">
    <property type="component" value="Chromosome F"/>
</dbReference>
<dbReference type="InterPro" id="IPR036427">
    <property type="entry name" value="Bromodomain-like_sf"/>
</dbReference>
<evidence type="ECO:0000313" key="11">
    <source>
        <dbReference type="Proteomes" id="UP000191024"/>
    </source>
</evidence>
<dbReference type="PANTHER" id="PTHR16062:SF13">
    <property type="entry name" value="CHROMATIN STRUCTURE-REMODELING COMPLEX SUBUNIT RSC4"/>
    <property type="match status" value="1"/>
</dbReference>
<accession>A0A1G4K286</accession>
<dbReference type="OrthoDB" id="1742084at2759"/>
<keyword evidence="11" id="KW-1185">Reference proteome</keyword>
<dbReference type="GO" id="GO:0006338">
    <property type="term" value="P:chromatin remodeling"/>
    <property type="evidence" value="ECO:0007669"/>
    <property type="project" value="InterPro"/>
</dbReference>
<evidence type="ECO:0000259" key="9">
    <source>
        <dbReference type="PROSITE" id="PS50014"/>
    </source>
</evidence>
<evidence type="ECO:0000256" key="3">
    <source>
        <dbReference type="ARBA" id="ARBA00022853"/>
    </source>
</evidence>
<dbReference type="Gene3D" id="1.20.920.10">
    <property type="entry name" value="Bromodomain-like"/>
    <property type="match status" value="2"/>
</dbReference>
<evidence type="ECO:0000256" key="4">
    <source>
        <dbReference type="ARBA" id="ARBA00023015"/>
    </source>
</evidence>
<gene>
    <name evidence="10" type="ORF">LAMI_0F11078G</name>
</gene>
<evidence type="ECO:0000256" key="1">
    <source>
        <dbReference type="ARBA" id="ARBA00004123"/>
    </source>
</evidence>
<organism evidence="10 11">
    <name type="scientific">Lachancea mirantina</name>
    <dbReference type="NCBI Taxonomy" id="1230905"/>
    <lineage>
        <taxon>Eukaryota</taxon>
        <taxon>Fungi</taxon>
        <taxon>Dikarya</taxon>
        <taxon>Ascomycota</taxon>
        <taxon>Saccharomycotina</taxon>
        <taxon>Saccharomycetes</taxon>
        <taxon>Saccharomycetales</taxon>
        <taxon>Saccharomycetaceae</taxon>
        <taxon>Lachancea</taxon>
    </lineage>
</organism>
<evidence type="ECO:0000256" key="7">
    <source>
        <dbReference type="ARBA" id="ARBA00023242"/>
    </source>
</evidence>
<keyword evidence="7" id="KW-0539">Nucleus</keyword>
<keyword evidence="5 8" id="KW-0103">Bromodomain</keyword>
<evidence type="ECO:0000313" key="10">
    <source>
        <dbReference type="EMBL" id="SCU97712.1"/>
    </source>
</evidence>
<comment type="subcellular location">
    <subcellularLocation>
        <location evidence="1">Nucleus</location>
    </subcellularLocation>
</comment>
<dbReference type="AlphaFoldDB" id="A0A1G4K286"/>
<feature type="domain" description="Bromo" evidence="9">
    <location>
        <begin position="77"/>
        <end position="146"/>
    </location>
</feature>
<dbReference type="PRINTS" id="PR00503">
    <property type="entry name" value="BROMODOMAIN"/>
</dbReference>
<dbReference type="PANTHER" id="PTHR16062">
    <property type="entry name" value="SWI/SNF-RELATED"/>
    <property type="match status" value="1"/>
</dbReference>
<dbReference type="SMART" id="SM00297">
    <property type="entry name" value="BROMO"/>
    <property type="match status" value="2"/>
</dbReference>
<keyword evidence="4" id="KW-0805">Transcription regulation</keyword>
<feature type="domain" description="Bromo" evidence="9">
    <location>
        <begin position="208"/>
        <end position="278"/>
    </location>
</feature>
<dbReference type="InterPro" id="IPR001487">
    <property type="entry name" value="Bromodomain"/>
</dbReference>
<dbReference type="InterPro" id="IPR054551">
    <property type="entry name" value="RSC4_Ig-like"/>
</dbReference>
<sequence length="554" mass="63575">MAPKKRKIQETEVVVESGATGARYAAGKQPRPENSPAVEVNYFEPLDPEGELFADQNWFIPKFNLFISFTLDYLVESSRGIFKDFIKLPSRKFHPGYFYRIDQPISINEIKSRDYEYLNGQRTFLLDVELIFKNCFAYNDPESLIVKNSMQVVNFIKYEVLKAKNVTRNYLINTEVKAFLMKALKTILDATDKSIAEVTGKPQEGLDETMHICEPFMQLVDKDSFPDYYEVIHKPIALKLVKNNLDMGFYTKIYDFYIDMELVFQNALVFNNEDTLIHQDAQKLLQFFRKVMQAQFFADLKDASERGEVKLEYDKIEYEQYLANGGNENEGGLEDENGEVEDYDFNHYEGLGNGYNRTLFSGDYLLGPTKIKADDSRIKKLASEPMLDFPDETKFNLMKSLGMDYQKPAKEKSYKFISDISLSSSRSVYRQATKPAAGAMPPVNQKWVEYVFKGKDLKESHNNYTISIPPTQTTVTIVAHVNSPQGTDLESVFLVNKEKTSPAETATQAEQPQQPAPLKYELRLPEGLNCLQFSCQNLENQEKESLTLWVNVLS</sequence>
<keyword evidence="6" id="KW-0804">Transcription</keyword>
<evidence type="ECO:0000256" key="6">
    <source>
        <dbReference type="ARBA" id="ARBA00023163"/>
    </source>
</evidence>
<dbReference type="STRING" id="1230905.A0A1G4K286"/>